<comment type="caution">
    <text evidence="1">The sequence shown here is derived from an EMBL/GenBank/DDBJ whole genome shotgun (WGS) entry which is preliminary data.</text>
</comment>
<name>A0A4Y2R1T9_ARAVE</name>
<gene>
    <name evidence="1" type="ORF">AVEN_265421_1</name>
</gene>
<dbReference type="AlphaFoldDB" id="A0A4Y2R1T9"/>
<dbReference type="Proteomes" id="UP000499080">
    <property type="component" value="Unassembled WGS sequence"/>
</dbReference>
<organism evidence="1 2">
    <name type="scientific">Araneus ventricosus</name>
    <name type="common">Orbweaver spider</name>
    <name type="synonym">Epeira ventricosa</name>
    <dbReference type="NCBI Taxonomy" id="182803"/>
    <lineage>
        <taxon>Eukaryota</taxon>
        <taxon>Metazoa</taxon>
        <taxon>Ecdysozoa</taxon>
        <taxon>Arthropoda</taxon>
        <taxon>Chelicerata</taxon>
        <taxon>Arachnida</taxon>
        <taxon>Araneae</taxon>
        <taxon>Araneomorphae</taxon>
        <taxon>Entelegynae</taxon>
        <taxon>Araneoidea</taxon>
        <taxon>Araneidae</taxon>
        <taxon>Araneus</taxon>
    </lineage>
</organism>
<evidence type="ECO:0000313" key="2">
    <source>
        <dbReference type="Proteomes" id="UP000499080"/>
    </source>
</evidence>
<accession>A0A4Y2R1T9</accession>
<evidence type="ECO:0000313" key="1">
    <source>
        <dbReference type="EMBL" id="GBN69551.1"/>
    </source>
</evidence>
<protein>
    <submittedName>
        <fullName evidence="1">Uncharacterized protein</fullName>
    </submittedName>
</protein>
<feature type="non-terminal residue" evidence="1">
    <location>
        <position position="30"/>
    </location>
</feature>
<keyword evidence="2" id="KW-1185">Reference proteome</keyword>
<sequence length="30" mass="3215">MASGTALSPDTEILCTFVQEPNGSDFIKIE</sequence>
<proteinExistence type="predicted"/>
<dbReference type="EMBL" id="BGPR01224676">
    <property type="protein sequence ID" value="GBN69551.1"/>
    <property type="molecule type" value="Genomic_DNA"/>
</dbReference>
<reference evidence="1 2" key="1">
    <citation type="journal article" date="2019" name="Sci. Rep.">
        <title>Orb-weaving spider Araneus ventricosus genome elucidates the spidroin gene catalogue.</title>
        <authorList>
            <person name="Kono N."/>
            <person name="Nakamura H."/>
            <person name="Ohtoshi R."/>
            <person name="Moran D.A.P."/>
            <person name="Shinohara A."/>
            <person name="Yoshida Y."/>
            <person name="Fujiwara M."/>
            <person name="Mori M."/>
            <person name="Tomita M."/>
            <person name="Arakawa K."/>
        </authorList>
    </citation>
    <scope>NUCLEOTIDE SEQUENCE [LARGE SCALE GENOMIC DNA]</scope>
</reference>